<accession>A0AAD6TSA3</accession>
<sequence>QVELSLFRVSSGILAARSPFSETCSPIPQPPESERQMLRAYGIPLNTHLRLVFDSSFFERSPSKTDLGTVISILHLSSKHVVDFLHPRALLHLSSRLPTTLCEYDADNIIVLNLSSSIAAINIAREIDALRILPPAF</sequence>
<comment type="caution">
    <text evidence="1">The sequence shown here is derived from an EMBL/GenBank/DDBJ whole genome shotgun (WGS) entry which is preliminary data.</text>
</comment>
<organism evidence="1 2">
    <name type="scientific">Mycena belliarum</name>
    <dbReference type="NCBI Taxonomy" id="1033014"/>
    <lineage>
        <taxon>Eukaryota</taxon>
        <taxon>Fungi</taxon>
        <taxon>Dikarya</taxon>
        <taxon>Basidiomycota</taxon>
        <taxon>Agaricomycotina</taxon>
        <taxon>Agaricomycetes</taxon>
        <taxon>Agaricomycetidae</taxon>
        <taxon>Agaricales</taxon>
        <taxon>Marasmiineae</taxon>
        <taxon>Mycenaceae</taxon>
        <taxon>Mycena</taxon>
    </lineage>
</organism>
<feature type="non-terminal residue" evidence="1">
    <location>
        <position position="137"/>
    </location>
</feature>
<gene>
    <name evidence="1" type="ORF">B0H15DRAFT_793305</name>
</gene>
<evidence type="ECO:0000313" key="1">
    <source>
        <dbReference type="EMBL" id="KAJ7071808.1"/>
    </source>
</evidence>
<evidence type="ECO:0000313" key="2">
    <source>
        <dbReference type="Proteomes" id="UP001222325"/>
    </source>
</evidence>
<name>A0AAD6TSA3_9AGAR</name>
<keyword evidence="2" id="KW-1185">Reference proteome</keyword>
<reference evidence="1" key="1">
    <citation type="submission" date="2023-03" db="EMBL/GenBank/DDBJ databases">
        <title>Massive genome expansion in bonnet fungi (Mycena s.s.) driven by repeated elements and novel gene families across ecological guilds.</title>
        <authorList>
            <consortium name="Lawrence Berkeley National Laboratory"/>
            <person name="Harder C.B."/>
            <person name="Miyauchi S."/>
            <person name="Viragh M."/>
            <person name="Kuo A."/>
            <person name="Thoen E."/>
            <person name="Andreopoulos B."/>
            <person name="Lu D."/>
            <person name="Skrede I."/>
            <person name="Drula E."/>
            <person name="Henrissat B."/>
            <person name="Morin E."/>
            <person name="Kohler A."/>
            <person name="Barry K."/>
            <person name="LaButti K."/>
            <person name="Morin E."/>
            <person name="Salamov A."/>
            <person name="Lipzen A."/>
            <person name="Mereny Z."/>
            <person name="Hegedus B."/>
            <person name="Baldrian P."/>
            <person name="Stursova M."/>
            <person name="Weitz H."/>
            <person name="Taylor A."/>
            <person name="Grigoriev I.V."/>
            <person name="Nagy L.G."/>
            <person name="Martin F."/>
            <person name="Kauserud H."/>
        </authorList>
    </citation>
    <scope>NUCLEOTIDE SEQUENCE</scope>
    <source>
        <strain evidence="1">CBHHK173m</strain>
    </source>
</reference>
<proteinExistence type="predicted"/>
<dbReference type="Proteomes" id="UP001222325">
    <property type="component" value="Unassembled WGS sequence"/>
</dbReference>
<dbReference type="EMBL" id="JARJCN010000124">
    <property type="protein sequence ID" value="KAJ7071808.1"/>
    <property type="molecule type" value="Genomic_DNA"/>
</dbReference>
<dbReference type="AlphaFoldDB" id="A0AAD6TSA3"/>
<protein>
    <submittedName>
        <fullName evidence="1">Uncharacterized protein</fullName>
    </submittedName>
</protein>